<evidence type="ECO:0000313" key="3">
    <source>
        <dbReference type="EMBL" id="PNW81670.1"/>
    </source>
</evidence>
<dbReference type="RefSeq" id="XP_042923396.1">
    <property type="nucleotide sequence ID" value="XM_043062691.1"/>
</dbReference>
<dbReference type="SUPFAM" id="SSF56219">
    <property type="entry name" value="DNase I-like"/>
    <property type="match status" value="1"/>
</dbReference>
<feature type="domain" description="Endonuclease/exonuclease/phosphatase" evidence="2">
    <location>
        <begin position="322"/>
        <end position="559"/>
    </location>
</feature>
<dbReference type="EMBL" id="CM008967">
    <property type="protein sequence ID" value="PNW81671.1"/>
    <property type="molecule type" value="Genomic_DNA"/>
</dbReference>
<evidence type="ECO:0000313" key="4">
    <source>
        <dbReference type="Proteomes" id="UP000006906"/>
    </source>
</evidence>
<dbReference type="Gramene" id="PNW81670">
    <property type="protein sequence ID" value="PNW81670"/>
    <property type="gene ID" value="CHLRE_06g255550v5"/>
</dbReference>
<sequence length="606" mass="63373">MQFSAAPAQLLRPTPCKSAPAPFHCRLAATRNHAARLAPHGGPRSPAVRAPVRCGASNQQQGGPSGPPPPGERGGGQGGTDSSPGRGRVPSDPISPEPPGQWPSGQGGAGKRGKGRRGSRPPLDREAQAEMTWWVLMNILETQVRPKRRAAASKPTPPPIIEARPPDIPTAPQPATPEAKQPQPQPGSATTPSPNTQQEPAPAATKQPAAPDAESPAERPVGSWALSAAFMAAACRGVAVLLALLWSAALWALGRTAAPTAAGGPTRTAPPPTKQPQQEEKEQQEEQGQQGAAAVAQLRLGAHNVRGHGGLMQALGVWEREGVAVVCVQESFHTQFKMSVLRKGLLERGWVVVAEDSAGSVAAAGVAILMRPDLAAAAGPVDQPPERPPGRITACRLEWGGHRLLLCSLYVPTGKNPKAAEARALVFESLTFLVAHAKAEGLTLVLAGDFNFVEDPQLDSSTGRGSRGEDAEYARGFKAAVAKGLGLSTVLAAGGEAAADLALVDTYRQCNPEGREGTHSWKRATTGWSRLDRIYVTGREVAGCVSAAFISPLHTQSDHSLVVMQLAEKPPPKEPSGAPPSPSTPPSPPPPPPPPSWPPLLPFRWR</sequence>
<dbReference type="PANTHER" id="PTHR34859:SF2">
    <property type="entry name" value="LYSM DOMAIN-CONTAINING PROTEIN"/>
    <property type="match status" value="1"/>
</dbReference>
<name>A0A2K3DMC0_CHLRE</name>
<evidence type="ECO:0000256" key="1">
    <source>
        <dbReference type="SAM" id="MobiDB-lite"/>
    </source>
</evidence>
<dbReference type="KEGG" id="cre:CHLRE_06g255550v5"/>
<feature type="compositionally biased region" description="Pro residues" evidence="1">
    <location>
        <begin position="155"/>
        <end position="175"/>
    </location>
</feature>
<dbReference type="CDD" id="cd09076">
    <property type="entry name" value="L1-EN"/>
    <property type="match status" value="1"/>
</dbReference>
<feature type="compositionally biased region" description="Polar residues" evidence="1">
    <location>
        <begin position="186"/>
        <end position="199"/>
    </location>
</feature>
<feature type="region of interest" description="Disordered" evidence="1">
    <location>
        <begin position="565"/>
        <end position="606"/>
    </location>
</feature>
<dbReference type="GeneID" id="5722128"/>
<reference evidence="3 4" key="1">
    <citation type="journal article" date="2007" name="Science">
        <title>The Chlamydomonas genome reveals the evolution of key animal and plant functions.</title>
        <authorList>
            <person name="Merchant S.S."/>
            <person name="Prochnik S.E."/>
            <person name="Vallon O."/>
            <person name="Harris E.H."/>
            <person name="Karpowicz S.J."/>
            <person name="Witman G.B."/>
            <person name="Terry A."/>
            <person name="Salamov A."/>
            <person name="Fritz-Laylin L.K."/>
            <person name="Marechal-Drouard L."/>
            <person name="Marshall W.F."/>
            <person name="Qu L.H."/>
            <person name="Nelson D.R."/>
            <person name="Sanderfoot A.A."/>
            <person name="Spalding M.H."/>
            <person name="Kapitonov V.V."/>
            <person name="Ren Q."/>
            <person name="Ferris P."/>
            <person name="Lindquist E."/>
            <person name="Shapiro H."/>
            <person name="Lucas S.M."/>
            <person name="Grimwood J."/>
            <person name="Schmutz J."/>
            <person name="Cardol P."/>
            <person name="Cerutti H."/>
            <person name="Chanfreau G."/>
            <person name="Chen C.L."/>
            <person name="Cognat V."/>
            <person name="Croft M.T."/>
            <person name="Dent R."/>
            <person name="Dutcher S."/>
            <person name="Fernandez E."/>
            <person name="Fukuzawa H."/>
            <person name="Gonzalez-Ballester D."/>
            <person name="Gonzalez-Halphen D."/>
            <person name="Hallmann A."/>
            <person name="Hanikenne M."/>
            <person name="Hippler M."/>
            <person name="Inwood W."/>
            <person name="Jabbari K."/>
            <person name="Kalanon M."/>
            <person name="Kuras R."/>
            <person name="Lefebvre P.A."/>
            <person name="Lemaire S.D."/>
            <person name="Lobanov A.V."/>
            <person name="Lohr M."/>
            <person name="Manuell A."/>
            <person name="Meier I."/>
            <person name="Mets L."/>
            <person name="Mittag M."/>
            <person name="Mittelmeier T."/>
            <person name="Moroney J.V."/>
            <person name="Moseley J."/>
            <person name="Napoli C."/>
            <person name="Nedelcu A.M."/>
            <person name="Niyogi K."/>
            <person name="Novoselov S.V."/>
            <person name="Paulsen I.T."/>
            <person name="Pazour G."/>
            <person name="Purton S."/>
            <person name="Ral J.P."/>
            <person name="Riano-Pachon D.M."/>
            <person name="Riekhof W."/>
            <person name="Rymarquis L."/>
            <person name="Schroda M."/>
            <person name="Stern D."/>
            <person name="Umen J."/>
            <person name="Willows R."/>
            <person name="Wilson N."/>
            <person name="Zimmer S.L."/>
            <person name="Allmer J."/>
            <person name="Balk J."/>
            <person name="Bisova K."/>
            <person name="Chen C.J."/>
            <person name="Elias M."/>
            <person name="Gendler K."/>
            <person name="Hauser C."/>
            <person name="Lamb M.R."/>
            <person name="Ledford H."/>
            <person name="Long J.C."/>
            <person name="Minagawa J."/>
            <person name="Page M.D."/>
            <person name="Pan J."/>
            <person name="Pootakham W."/>
            <person name="Roje S."/>
            <person name="Rose A."/>
            <person name="Stahlberg E."/>
            <person name="Terauchi A.M."/>
            <person name="Yang P."/>
            <person name="Ball S."/>
            <person name="Bowler C."/>
            <person name="Dieckmann C.L."/>
            <person name="Gladyshev V.N."/>
            <person name="Green P."/>
            <person name="Jorgensen R."/>
            <person name="Mayfield S."/>
            <person name="Mueller-Roeber B."/>
            <person name="Rajamani S."/>
            <person name="Sayre R.T."/>
            <person name="Brokstein P."/>
            <person name="Dubchak I."/>
            <person name="Goodstein D."/>
            <person name="Hornick L."/>
            <person name="Huang Y.W."/>
            <person name="Jhaveri J."/>
            <person name="Luo Y."/>
            <person name="Martinez D."/>
            <person name="Ngau W.C."/>
            <person name="Otillar B."/>
            <person name="Poliakov A."/>
            <person name="Porter A."/>
            <person name="Szajkowski L."/>
            <person name="Werner G."/>
            <person name="Zhou K."/>
            <person name="Grigoriev I.V."/>
            <person name="Rokhsar D.S."/>
            <person name="Grossman A.R."/>
        </authorList>
    </citation>
    <scope>NUCLEOTIDE SEQUENCE [LARGE SCALE GENOMIC DNA]</scope>
    <source>
        <strain evidence="4">CC-503</strain>
        <strain evidence="3">CC-503 cw92 mt+</strain>
    </source>
</reference>
<feature type="region of interest" description="Disordered" evidence="1">
    <location>
        <begin position="1"/>
        <end position="21"/>
    </location>
</feature>
<feature type="compositionally biased region" description="Low complexity" evidence="1">
    <location>
        <begin position="200"/>
        <end position="213"/>
    </location>
</feature>
<dbReference type="InterPro" id="IPR036691">
    <property type="entry name" value="Endo/exonu/phosph_ase_sf"/>
</dbReference>
<gene>
    <name evidence="3" type="ORF">CHLRE_06g255550v5</name>
</gene>
<dbReference type="Proteomes" id="UP000006906">
    <property type="component" value="Chromosome 6"/>
</dbReference>
<dbReference type="PANTHER" id="PTHR34859">
    <property type="entry name" value="UNNAMED PRODUCT"/>
    <property type="match status" value="1"/>
</dbReference>
<proteinExistence type="predicted"/>
<dbReference type="GO" id="GO:0003824">
    <property type="term" value="F:catalytic activity"/>
    <property type="evidence" value="ECO:0007669"/>
    <property type="project" value="InterPro"/>
</dbReference>
<feature type="region of interest" description="Disordered" evidence="1">
    <location>
        <begin position="146"/>
        <end position="218"/>
    </location>
</feature>
<accession>A0A2K3DMC0</accession>
<dbReference type="EMBL" id="CM008967">
    <property type="protein sequence ID" value="PNW81670.1"/>
    <property type="molecule type" value="Genomic_DNA"/>
</dbReference>
<dbReference type="Gramene" id="PNW81671">
    <property type="protein sequence ID" value="PNW81671"/>
    <property type="gene ID" value="CHLRE_06g255550v5"/>
</dbReference>
<dbReference type="AlphaFoldDB" id="A0A2K3DMC0"/>
<protein>
    <recommendedName>
        <fullName evidence="2">Endonuclease/exonuclease/phosphatase domain-containing protein</fullName>
    </recommendedName>
</protein>
<dbReference type="Pfam" id="PF03372">
    <property type="entry name" value="Exo_endo_phos"/>
    <property type="match status" value="1"/>
</dbReference>
<evidence type="ECO:0000259" key="2">
    <source>
        <dbReference type="Pfam" id="PF03372"/>
    </source>
</evidence>
<feature type="compositionally biased region" description="Pro residues" evidence="1">
    <location>
        <begin position="573"/>
        <end position="606"/>
    </location>
</feature>
<feature type="region of interest" description="Disordered" evidence="1">
    <location>
        <begin position="34"/>
        <end position="125"/>
    </location>
</feature>
<reference evidence="3" key="2">
    <citation type="submission" date="2017-07" db="EMBL/GenBank/DDBJ databases">
        <title>WGS assembly of Chlamydomonas reinhardtii.</title>
        <authorList>
            <consortium name="Chlamydomonas Annotation Team"/>
            <consortium name="JGI Annotation Team"/>
            <person name="Merchant S.S."/>
            <person name="Prochnik S.E."/>
            <person name="Vallon O."/>
            <person name="Harris E.H."/>
            <person name="Karpowicz S.J."/>
            <person name="Witman G.B."/>
            <person name="Terry A."/>
            <person name="Salamov A."/>
            <person name="Fritz-Laylin L.K."/>
            <person name="Marechal-Drouard L."/>
            <person name="Marshall W.F."/>
            <person name="Qu L.H."/>
            <person name="Nelson D.R."/>
            <person name="Sanderfoot A.A."/>
            <person name="Spalding M.H."/>
            <person name="Kapitonov V.V."/>
            <person name="Ren Q."/>
            <person name="Ferris P."/>
            <person name="Lindquist E."/>
            <person name="Shapiro H."/>
            <person name="Lucas S.M."/>
            <person name="Grimwood J."/>
            <person name="Schmutz J."/>
            <person name="Grigoriev I.V."/>
            <person name="Rokhsar D.S."/>
        </authorList>
    </citation>
    <scope>NUCLEOTIDE SEQUENCE</scope>
    <source>
        <strain evidence="3">CC-503 cw92 mt+</strain>
    </source>
</reference>
<dbReference type="InterPro" id="IPR005135">
    <property type="entry name" value="Endo/exonuclease/phosphatase"/>
</dbReference>
<dbReference type="Gene3D" id="3.60.10.10">
    <property type="entry name" value="Endonuclease/exonuclease/phosphatase"/>
    <property type="match status" value="1"/>
</dbReference>
<dbReference type="RefSeq" id="XP_042923397.1">
    <property type="nucleotide sequence ID" value="XM_043062690.1"/>
</dbReference>
<feature type="region of interest" description="Disordered" evidence="1">
    <location>
        <begin position="259"/>
        <end position="293"/>
    </location>
</feature>
<dbReference type="PaxDb" id="3055-EDP08351"/>
<keyword evidence="4" id="KW-1185">Reference proteome</keyword>
<organism evidence="3 4">
    <name type="scientific">Chlamydomonas reinhardtii</name>
    <name type="common">Chlamydomonas smithii</name>
    <dbReference type="NCBI Taxonomy" id="3055"/>
    <lineage>
        <taxon>Eukaryota</taxon>
        <taxon>Viridiplantae</taxon>
        <taxon>Chlorophyta</taxon>
        <taxon>core chlorophytes</taxon>
        <taxon>Chlorophyceae</taxon>
        <taxon>CS clade</taxon>
        <taxon>Chlamydomonadales</taxon>
        <taxon>Chlamydomonadaceae</taxon>
        <taxon>Chlamydomonas</taxon>
    </lineage>
</organism>
<dbReference type="OrthoDB" id="548505at2759"/>